<evidence type="ECO:0000313" key="2">
    <source>
        <dbReference type="EnsemblPlants" id="ORUFI03G07510.1"/>
    </source>
</evidence>
<accession>A0A0E0NR70</accession>
<dbReference type="AlphaFoldDB" id="A0A0E0NR70"/>
<name>A0A0E0NR70_ORYRU</name>
<reference evidence="3" key="1">
    <citation type="submission" date="2013-06" db="EMBL/GenBank/DDBJ databases">
        <authorList>
            <person name="Zhao Q."/>
        </authorList>
    </citation>
    <scope>NUCLEOTIDE SEQUENCE</scope>
    <source>
        <strain evidence="3">cv. W1943</strain>
    </source>
</reference>
<organism evidence="2 3">
    <name type="scientific">Oryza rufipogon</name>
    <name type="common">Brownbeard rice</name>
    <name type="synonym">Asian wild rice</name>
    <dbReference type="NCBI Taxonomy" id="4529"/>
    <lineage>
        <taxon>Eukaryota</taxon>
        <taxon>Viridiplantae</taxon>
        <taxon>Streptophyta</taxon>
        <taxon>Embryophyta</taxon>
        <taxon>Tracheophyta</taxon>
        <taxon>Spermatophyta</taxon>
        <taxon>Magnoliopsida</taxon>
        <taxon>Liliopsida</taxon>
        <taxon>Poales</taxon>
        <taxon>Poaceae</taxon>
        <taxon>BOP clade</taxon>
        <taxon>Oryzoideae</taxon>
        <taxon>Oryzeae</taxon>
        <taxon>Oryzinae</taxon>
        <taxon>Oryza</taxon>
    </lineage>
</organism>
<evidence type="ECO:0000256" key="1">
    <source>
        <dbReference type="SAM" id="MobiDB-lite"/>
    </source>
</evidence>
<sequence>MIKSFVHCKRRLASRGAEEGGACITLVAAIHVRDPSRRYEALGAPMVAVVQSARLLGAGGTATGGAQTAGGGLGLEGEERMEAVLRLDGSDLEAVVARAHQGRPKDGHRASALPVELDSGEAEDKAGPA</sequence>
<proteinExistence type="predicted"/>
<dbReference type="EnsemblPlants" id="ORUFI03G07510.1">
    <property type="protein sequence ID" value="ORUFI03G07510.1"/>
    <property type="gene ID" value="ORUFI03G07510"/>
</dbReference>
<protein>
    <submittedName>
        <fullName evidence="2">Uncharacterized protein</fullName>
    </submittedName>
</protein>
<feature type="region of interest" description="Disordered" evidence="1">
    <location>
        <begin position="99"/>
        <end position="129"/>
    </location>
</feature>
<reference evidence="2" key="2">
    <citation type="submission" date="2015-06" db="UniProtKB">
        <authorList>
            <consortium name="EnsemblPlants"/>
        </authorList>
    </citation>
    <scope>IDENTIFICATION</scope>
</reference>
<dbReference type="HOGENOM" id="CLU_160297_0_0_1"/>
<evidence type="ECO:0000313" key="3">
    <source>
        <dbReference type="Proteomes" id="UP000008022"/>
    </source>
</evidence>
<dbReference type="Proteomes" id="UP000008022">
    <property type="component" value="Unassembled WGS sequence"/>
</dbReference>
<dbReference type="Gramene" id="ORUFI03G07510.1">
    <property type="protein sequence ID" value="ORUFI03G07510.1"/>
    <property type="gene ID" value="ORUFI03G07510"/>
</dbReference>
<keyword evidence="3" id="KW-1185">Reference proteome</keyword>